<dbReference type="NCBIfam" id="TIGR00420">
    <property type="entry name" value="trmU"/>
    <property type="match status" value="1"/>
</dbReference>
<dbReference type="SUPFAM" id="SSF52402">
    <property type="entry name" value="Adenine nucleotide alpha hydrolases-like"/>
    <property type="match status" value="1"/>
</dbReference>
<evidence type="ECO:0000256" key="4">
    <source>
        <dbReference type="ARBA" id="ARBA00022741"/>
    </source>
</evidence>
<dbReference type="InterPro" id="IPR023382">
    <property type="entry name" value="MnmA-like_central_sf"/>
</dbReference>
<evidence type="ECO:0000256" key="7">
    <source>
        <dbReference type="ARBA" id="ARBA00023157"/>
    </source>
</evidence>
<keyword evidence="1 9" id="KW-0820">tRNA-binding</keyword>
<dbReference type="Gene3D" id="3.40.50.620">
    <property type="entry name" value="HUPs"/>
    <property type="match status" value="1"/>
</dbReference>
<comment type="similarity">
    <text evidence="9">Belongs to the MnmA/TRMU family.</text>
</comment>
<evidence type="ECO:0000256" key="8">
    <source>
        <dbReference type="ARBA" id="ARBA00051542"/>
    </source>
</evidence>
<comment type="subcellular location">
    <subcellularLocation>
        <location evidence="9">Cytoplasm</location>
    </subcellularLocation>
</comment>
<keyword evidence="7 9" id="KW-1015">Disulfide bond</keyword>
<dbReference type="Pfam" id="PF03054">
    <property type="entry name" value="tRNA_Me_trans"/>
    <property type="match status" value="1"/>
</dbReference>
<comment type="caution">
    <text evidence="12">The sequence shown here is derived from an EMBL/GenBank/DDBJ whole genome shotgun (WGS) entry which is preliminary data.</text>
</comment>
<dbReference type="EMBL" id="JAPDDS010000011">
    <property type="protein sequence ID" value="MCW1886651.1"/>
    <property type="molecule type" value="Genomic_DNA"/>
</dbReference>
<feature type="binding site" evidence="9">
    <location>
        <begin position="30"/>
        <end position="37"/>
    </location>
    <ligand>
        <name>ATP</name>
        <dbReference type="ChEBI" id="CHEBI:30616"/>
    </ligand>
</feature>
<feature type="active site" description="Cysteine persulfide intermediate" evidence="9">
    <location>
        <position position="219"/>
    </location>
</feature>
<dbReference type="Pfam" id="PF20258">
    <property type="entry name" value="tRNA_Me_trans_C"/>
    <property type="match status" value="1"/>
</dbReference>
<feature type="site" description="Interaction with tRNA" evidence="9">
    <location>
        <position position="364"/>
    </location>
</feature>
<dbReference type="HAMAP" id="MF_00144">
    <property type="entry name" value="tRNA_thiouridyl_MnmA"/>
    <property type="match status" value="1"/>
</dbReference>
<dbReference type="Gene3D" id="2.40.30.10">
    <property type="entry name" value="Translation factors"/>
    <property type="match status" value="1"/>
</dbReference>
<feature type="domain" description="tRNA-specific 2-thiouridylase MnmA-like C-terminal" evidence="10">
    <location>
        <begin position="321"/>
        <end position="379"/>
    </location>
</feature>
<feature type="region of interest" description="Interaction with tRNA" evidence="9">
    <location>
        <begin position="169"/>
        <end position="171"/>
    </location>
</feature>
<dbReference type="EC" id="2.8.1.13" evidence="9"/>
<evidence type="ECO:0000313" key="12">
    <source>
        <dbReference type="EMBL" id="MCW1886651.1"/>
    </source>
</evidence>
<feature type="active site" description="Nucleophile" evidence="9">
    <location>
        <position position="122"/>
    </location>
</feature>
<keyword evidence="2 9" id="KW-0808">Transferase</keyword>
<keyword evidence="4 9" id="KW-0547">Nucleotide-binding</keyword>
<comment type="catalytic activity">
    <reaction evidence="8 9">
        <text>S-sulfanyl-L-cysteinyl-[protein] + uridine(34) in tRNA + AH2 + ATP = 2-thiouridine(34) in tRNA + L-cysteinyl-[protein] + A + AMP + diphosphate + H(+)</text>
        <dbReference type="Rhea" id="RHEA:47032"/>
        <dbReference type="Rhea" id="RHEA-COMP:10131"/>
        <dbReference type="Rhea" id="RHEA-COMP:11726"/>
        <dbReference type="Rhea" id="RHEA-COMP:11727"/>
        <dbReference type="Rhea" id="RHEA-COMP:11728"/>
        <dbReference type="ChEBI" id="CHEBI:13193"/>
        <dbReference type="ChEBI" id="CHEBI:15378"/>
        <dbReference type="ChEBI" id="CHEBI:17499"/>
        <dbReference type="ChEBI" id="CHEBI:29950"/>
        <dbReference type="ChEBI" id="CHEBI:30616"/>
        <dbReference type="ChEBI" id="CHEBI:33019"/>
        <dbReference type="ChEBI" id="CHEBI:61963"/>
        <dbReference type="ChEBI" id="CHEBI:65315"/>
        <dbReference type="ChEBI" id="CHEBI:87170"/>
        <dbReference type="ChEBI" id="CHEBI:456215"/>
        <dbReference type="EC" id="2.8.1.13"/>
    </reaction>
</comment>
<dbReference type="PANTHER" id="PTHR11933:SF5">
    <property type="entry name" value="MITOCHONDRIAL TRNA-SPECIFIC 2-THIOURIDYLASE 1"/>
    <property type="match status" value="1"/>
</dbReference>
<feature type="site" description="Interaction with tRNA" evidence="9">
    <location>
        <position position="147"/>
    </location>
</feature>
<dbReference type="InterPro" id="IPR014729">
    <property type="entry name" value="Rossmann-like_a/b/a_fold"/>
</dbReference>
<keyword evidence="9" id="KW-0963">Cytoplasm</keyword>
<feature type="binding site" evidence="9">
    <location>
        <position position="146"/>
    </location>
    <ligand>
        <name>ATP</name>
        <dbReference type="ChEBI" id="CHEBI:30616"/>
    </ligand>
</feature>
<dbReference type="Pfam" id="PF20259">
    <property type="entry name" value="tRNA_Me_trans_M"/>
    <property type="match status" value="1"/>
</dbReference>
<feature type="region of interest" description="Interaction with target base in tRNA" evidence="9">
    <location>
        <begin position="117"/>
        <end position="119"/>
    </location>
</feature>
<feature type="disulfide bond" description="Alternate" evidence="9">
    <location>
        <begin position="122"/>
        <end position="219"/>
    </location>
</feature>
<reference evidence="12 13" key="1">
    <citation type="submission" date="2022-10" db="EMBL/GenBank/DDBJ databases">
        <title>Luteolibacter flavescens strain MCCC 1K03193, whole genome shotgun sequencing project.</title>
        <authorList>
            <person name="Zhao G."/>
            <person name="Shen L."/>
        </authorList>
    </citation>
    <scope>NUCLEOTIDE SEQUENCE [LARGE SCALE GENOMIC DNA]</scope>
    <source>
        <strain evidence="12 13">MCCC 1K03193</strain>
    </source>
</reference>
<feature type="region of interest" description="Interaction with tRNA" evidence="9">
    <location>
        <begin position="331"/>
        <end position="332"/>
    </location>
</feature>
<evidence type="ECO:0000256" key="1">
    <source>
        <dbReference type="ARBA" id="ARBA00022555"/>
    </source>
</evidence>
<feature type="binding site" evidence="9">
    <location>
        <position position="56"/>
    </location>
    <ligand>
        <name>ATP</name>
        <dbReference type="ChEBI" id="CHEBI:30616"/>
    </ligand>
</feature>
<sequence length="385" mass="41769">MLLTVGTSHFPLGTSRSAPTTPGMAKVLVGLSGGVDSSAAAALLIEQGHEVAGAFMKNWVNAEGIPGDCPWESDLEDALAVARSLGIEFRVIDLIDQYKERIVDYLVEGYRSGITPNPDVWCNREMKFGVFLDYALEQGFESVATGHYARKRTLSDGSPAILRGADPNKDQSYFLSLMTTEQAARAVFPAGELLKPAVREVARRFGLPTAEKKDSQGICFIGEIKMSDFISHYIPDKPGEIVDTTGKVMGTHRGLHLYTLGQRKGHGVASPREGMAYVVVGKDIGRNRLVVGWDLGETPGLYARECIIGSVSTIGSPLLQGGPRWLEAQPRYRAKAERAEILPREDGRVTLRFQTPQRAIAPGQICAFYEGGRLLGGGVFESVEA</sequence>
<evidence type="ECO:0000256" key="3">
    <source>
        <dbReference type="ARBA" id="ARBA00022694"/>
    </source>
</evidence>
<keyword evidence="3 9" id="KW-0819">tRNA processing</keyword>
<dbReference type="GO" id="GO:0103016">
    <property type="term" value="F:tRNA-uridine 2-sulfurtransferase activity"/>
    <property type="evidence" value="ECO:0007669"/>
    <property type="project" value="UniProtKB-EC"/>
</dbReference>
<dbReference type="InterPro" id="IPR046885">
    <property type="entry name" value="MnmA-like_C"/>
</dbReference>
<keyword evidence="5 9" id="KW-0067">ATP-binding</keyword>
<evidence type="ECO:0000256" key="5">
    <source>
        <dbReference type="ARBA" id="ARBA00022840"/>
    </source>
</evidence>
<gene>
    <name evidence="9 12" type="primary">mnmA</name>
    <name evidence="12" type="ORF">OKA04_18070</name>
</gene>
<dbReference type="InterPro" id="IPR004506">
    <property type="entry name" value="MnmA-like"/>
</dbReference>
<accession>A0ABT3FST7</accession>
<dbReference type="InterPro" id="IPR046884">
    <property type="entry name" value="MnmA-like_central"/>
</dbReference>
<evidence type="ECO:0000259" key="11">
    <source>
        <dbReference type="Pfam" id="PF20259"/>
    </source>
</evidence>
<proteinExistence type="inferred from homology"/>
<evidence type="ECO:0000256" key="2">
    <source>
        <dbReference type="ARBA" id="ARBA00022679"/>
    </source>
</evidence>
<protein>
    <recommendedName>
        <fullName evidence="9">tRNA-specific 2-thiouridylase MnmA</fullName>
        <ecNumber evidence="9">2.8.1.13</ecNumber>
    </recommendedName>
</protein>
<keyword evidence="6 9" id="KW-0694">RNA-binding</keyword>
<evidence type="ECO:0000256" key="6">
    <source>
        <dbReference type="ARBA" id="ARBA00022884"/>
    </source>
</evidence>
<keyword evidence="13" id="KW-1185">Reference proteome</keyword>
<organism evidence="12 13">
    <name type="scientific">Luteolibacter flavescens</name>
    <dbReference type="NCBI Taxonomy" id="1859460"/>
    <lineage>
        <taxon>Bacteria</taxon>
        <taxon>Pseudomonadati</taxon>
        <taxon>Verrucomicrobiota</taxon>
        <taxon>Verrucomicrobiia</taxon>
        <taxon>Verrucomicrobiales</taxon>
        <taxon>Verrucomicrobiaceae</taxon>
        <taxon>Luteolibacter</taxon>
    </lineage>
</organism>
<dbReference type="CDD" id="cd01998">
    <property type="entry name" value="MnmA_TRMU-like"/>
    <property type="match status" value="1"/>
</dbReference>
<name>A0ABT3FST7_9BACT</name>
<comment type="function">
    <text evidence="9">Catalyzes the 2-thiolation of uridine at the wobble position (U34) of tRNA, leading to the formation of s(2)U34.</text>
</comment>
<dbReference type="PANTHER" id="PTHR11933">
    <property type="entry name" value="TRNA 5-METHYLAMINOMETHYL-2-THIOURIDYLATE -METHYLTRANSFERASE"/>
    <property type="match status" value="1"/>
</dbReference>
<evidence type="ECO:0000313" key="13">
    <source>
        <dbReference type="Proteomes" id="UP001207930"/>
    </source>
</evidence>
<dbReference type="Proteomes" id="UP001207930">
    <property type="component" value="Unassembled WGS sequence"/>
</dbReference>
<evidence type="ECO:0000256" key="9">
    <source>
        <dbReference type="HAMAP-Rule" id="MF_00144"/>
    </source>
</evidence>
<feature type="domain" description="tRNA-specific 2-thiouridylase MnmA-like central" evidence="11">
    <location>
        <begin position="228"/>
        <end position="292"/>
    </location>
</feature>
<evidence type="ECO:0000259" key="10">
    <source>
        <dbReference type="Pfam" id="PF20258"/>
    </source>
</evidence>
<dbReference type="NCBIfam" id="NF001138">
    <property type="entry name" value="PRK00143.1"/>
    <property type="match status" value="1"/>
</dbReference>
<dbReference type="Gene3D" id="2.30.30.280">
    <property type="entry name" value="Adenine nucleotide alpha hydrolases-like domains"/>
    <property type="match status" value="1"/>
</dbReference>